<evidence type="ECO:0000256" key="4">
    <source>
        <dbReference type="ARBA" id="ARBA00022723"/>
    </source>
</evidence>
<feature type="coiled-coil region" evidence="15">
    <location>
        <begin position="71"/>
        <end position="98"/>
    </location>
</feature>
<keyword evidence="4 14" id="KW-0479">Metal-binding</keyword>
<keyword evidence="6 14" id="KW-0223">Dioxygenase</keyword>
<sequence length="565" mass="64711">MASLRHSTPKVSAFSMYTRNAKTKDSNLDIEVTSIRKRKVDVAKIVNGTTSEDRVVKAKRGRKKKVVQEESQVVKNSHPDAEQELEEAENESVKAVEDDVNICFKPSTSLDTSISRRQTVACGNEAAEEAFRWLLSPTKPEVFFEKKWEKKPFLIKRSNSKYYKGLYSIKEFEKTVDENYLNYNTEIDVVAYVDGERKPLINEKRVLPSFLWSAFKEGYSIRMRNPQVYNKALESLCSLLQEYFSSYVGANMYLTPADTQGFPPHYDDIDAFILQIEGKKLWKLYTPSEKDMLARVSSPDLSEDDIGEPCMEVELNPGDMLYFPRGYIHQAKAAPGMHSLHLTLSTNQLNTWGDFLENALTNAIEDAMENDVEFRKSIPKDYLNYMGRIYSDTDSKERQDFQKKASSLIEKTLQYVSVDFAADAHGISFIHGSMPPNFNEKEKSHSVHGNGACFVNGKVLVSPELSFETKIRLIRRRAFNLVVDVDEAKLFHSLYNTKNYKEKEVNYVEVDLDNVPAITALFKAHPEYIKIKDLPHENPEVLLACLQQLYDNGFLMTEESLPFEE</sequence>
<dbReference type="GO" id="GO:0005730">
    <property type="term" value="C:nucleolus"/>
    <property type="evidence" value="ECO:0007669"/>
    <property type="project" value="TreeGrafter"/>
</dbReference>
<name>A0AAV1ZAM9_9ARAC</name>
<keyword evidence="18" id="KW-1185">Reference proteome</keyword>
<organism evidence="17 18">
    <name type="scientific">Larinioides sclopetarius</name>
    <dbReference type="NCBI Taxonomy" id="280406"/>
    <lineage>
        <taxon>Eukaryota</taxon>
        <taxon>Metazoa</taxon>
        <taxon>Ecdysozoa</taxon>
        <taxon>Arthropoda</taxon>
        <taxon>Chelicerata</taxon>
        <taxon>Arachnida</taxon>
        <taxon>Araneae</taxon>
        <taxon>Araneomorphae</taxon>
        <taxon>Entelegynae</taxon>
        <taxon>Araneoidea</taxon>
        <taxon>Araneidae</taxon>
        <taxon>Larinioides</taxon>
    </lineage>
</organism>
<keyword evidence="10 14" id="KW-0804">Transcription</keyword>
<comment type="catalytic activity">
    <reaction evidence="13 14">
        <text>N(6),N(6)-dimethyl-L-lysyl(36)-[histone H3] + 2 2-oxoglutarate + 2 O2 = L-lysyl(36)-[histone H3] + 2 formaldehyde + 2 succinate + 2 CO2</text>
        <dbReference type="Rhea" id="RHEA:42032"/>
        <dbReference type="Rhea" id="RHEA-COMP:9785"/>
        <dbReference type="Rhea" id="RHEA-COMP:9787"/>
        <dbReference type="ChEBI" id="CHEBI:15379"/>
        <dbReference type="ChEBI" id="CHEBI:16526"/>
        <dbReference type="ChEBI" id="CHEBI:16810"/>
        <dbReference type="ChEBI" id="CHEBI:16842"/>
        <dbReference type="ChEBI" id="CHEBI:29969"/>
        <dbReference type="ChEBI" id="CHEBI:30031"/>
        <dbReference type="ChEBI" id="CHEBI:61976"/>
        <dbReference type="EC" id="1.14.11.27"/>
    </reaction>
</comment>
<comment type="subcellular location">
    <subcellularLocation>
        <location evidence="1 14">Nucleus</location>
    </subcellularLocation>
</comment>
<evidence type="ECO:0000313" key="17">
    <source>
        <dbReference type="EMBL" id="CAL1268740.1"/>
    </source>
</evidence>
<dbReference type="EC" id="1.14.11.27" evidence="14"/>
<dbReference type="Pfam" id="PF21233">
    <property type="entry name" value="WHD_RIOX1"/>
    <property type="match status" value="1"/>
</dbReference>
<dbReference type="AlphaFoldDB" id="A0AAV1ZAM9"/>
<keyword evidence="3" id="KW-0678">Repressor</keyword>
<keyword evidence="7 14" id="KW-0560">Oxidoreductase</keyword>
<comment type="function">
    <text evidence="12">Oxygenase that can act as both a histone lysine demethylase and a ribosomal histidine hydroxylase. Specifically demethylates 'Lys-4' (H3K4me) and 'Lys-36' (H3K36me) of histone H3, thereby playing a central role in histone code.</text>
</comment>
<evidence type="ECO:0000256" key="7">
    <source>
        <dbReference type="ARBA" id="ARBA00023002"/>
    </source>
</evidence>
<evidence type="ECO:0000256" key="3">
    <source>
        <dbReference type="ARBA" id="ARBA00022491"/>
    </source>
</evidence>
<evidence type="ECO:0000256" key="11">
    <source>
        <dbReference type="ARBA" id="ARBA00023242"/>
    </source>
</evidence>
<dbReference type="PANTHER" id="PTHR13096:SF8">
    <property type="entry name" value="RIBOSOMAL OXYGENASE 1"/>
    <property type="match status" value="1"/>
</dbReference>
<dbReference type="GO" id="GO:0005506">
    <property type="term" value="F:iron ion binding"/>
    <property type="evidence" value="ECO:0007669"/>
    <property type="project" value="UniProtKB-UniRule"/>
</dbReference>
<feature type="domain" description="JmjC" evidence="16">
    <location>
        <begin position="225"/>
        <end position="363"/>
    </location>
</feature>
<dbReference type="Proteomes" id="UP001497382">
    <property type="component" value="Unassembled WGS sequence"/>
</dbReference>
<evidence type="ECO:0000256" key="6">
    <source>
        <dbReference type="ARBA" id="ARBA00022964"/>
    </source>
</evidence>
<reference evidence="17 18" key="1">
    <citation type="submission" date="2024-04" db="EMBL/GenBank/DDBJ databases">
        <authorList>
            <person name="Rising A."/>
            <person name="Reimegard J."/>
            <person name="Sonavane S."/>
            <person name="Akerstrom W."/>
            <person name="Nylinder S."/>
            <person name="Hedman E."/>
            <person name="Kallberg Y."/>
        </authorList>
    </citation>
    <scope>NUCLEOTIDE SEQUENCE [LARGE SCALE GENOMIC DNA]</scope>
</reference>
<dbReference type="Pfam" id="PF08007">
    <property type="entry name" value="JmjC_2"/>
    <property type="match status" value="1"/>
</dbReference>
<evidence type="ECO:0000256" key="1">
    <source>
        <dbReference type="ARBA" id="ARBA00004123"/>
    </source>
</evidence>
<dbReference type="EMBL" id="CAXIEN010000035">
    <property type="protein sequence ID" value="CAL1268740.1"/>
    <property type="molecule type" value="Genomic_DNA"/>
</dbReference>
<dbReference type="Gene3D" id="2.60.120.650">
    <property type="entry name" value="Cupin"/>
    <property type="match status" value="1"/>
</dbReference>
<accession>A0AAV1ZAM9</accession>
<evidence type="ECO:0000256" key="13">
    <source>
        <dbReference type="ARBA" id="ARBA00047915"/>
    </source>
</evidence>
<evidence type="ECO:0000256" key="5">
    <source>
        <dbReference type="ARBA" id="ARBA00022853"/>
    </source>
</evidence>
<proteinExistence type="inferred from homology"/>
<dbReference type="FunFam" id="3.90.930.40:FF:000001">
    <property type="entry name" value="ribosomal oxygenase 1 isoform X1"/>
    <property type="match status" value="1"/>
</dbReference>
<evidence type="ECO:0000256" key="10">
    <source>
        <dbReference type="ARBA" id="ARBA00023163"/>
    </source>
</evidence>
<keyword evidence="11 14" id="KW-0539">Nucleus</keyword>
<dbReference type="PANTHER" id="PTHR13096">
    <property type="entry name" value="MINA53 MYC INDUCED NUCLEAR ANTIGEN"/>
    <property type="match status" value="1"/>
</dbReference>
<comment type="cofactor">
    <cofactor evidence="14">
        <name>Fe(2+)</name>
        <dbReference type="ChEBI" id="CHEBI:29033"/>
    </cofactor>
    <text evidence="14">Binds 1 Fe(2+) ion per subunit.</text>
</comment>
<dbReference type="InterPro" id="IPR049043">
    <property type="entry name" value="WHD_RIOX1"/>
</dbReference>
<evidence type="ECO:0000256" key="8">
    <source>
        <dbReference type="ARBA" id="ARBA00023004"/>
    </source>
</evidence>
<keyword evidence="9 14" id="KW-0805">Transcription regulation</keyword>
<dbReference type="GO" id="GO:0140680">
    <property type="term" value="F:histone H3K36me/H3K36me2 demethylase activity"/>
    <property type="evidence" value="ECO:0007669"/>
    <property type="project" value="UniProtKB-EC"/>
</dbReference>
<dbReference type="GO" id="GO:0032453">
    <property type="term" value="F:histone H3K4 demethylase activity"/>
    <property type="evidence" value="ECO:0007669"/>
    <property type="project" value="TreeGrafter"/>
</dbReference>
<evidence type="ECO:0000256" key="2">
    <source>
        <dbReference type="ARBA" id="ARBA00010309"/>
    </source>
</evidence>
<comment type="similarity">
    <text evidence="2">Belongs to the ROX family. NO66 subfamily.</text>
</comment>
<dbReference type="FunFam" id="1.10.10.1500:FF:000001">
    <property type="entry name" value="ribosomal oxygenase 1 isoform X1"/>
    <property type="match status" value="1"/>
</dbReference>
<protein>
    <recommendedName>
        <fullName evidence="14">Bifunctional lysine-specific demethylase and histidyl-hydroxylase</fullName>
        <ecNumber evidence="14">1.14.11.27</ecNumber>
    </recommendedName>
</protein>
<evidence type="ECO:0000256" key="12">
    <source>
        <dbReference type="ARBA" id="ARBA00025670"/>
    </source>
</evidence>
<dbReference type="InterPro" id="IPR003347">
    <property type="entry name" value="JmjC_dom"/>
</dbReference>
<dbReference type="SUPFAM" id="SSF51197">
    <property type="entry name" value="Clavaminate synthase-like"/>
    <property type="match status" value="1"/>
</dbReference>
<keyword evidence="5" id="KW-0156">Chromatin regulator</keyword>
<dbReference type="Gene3D" id="3.90.930.40">
    <property type="match status" value="1"/>
</dbReference>
<evidence type="ECO:0000259" key="16">
    <source>
        <dbReference type="PROSITE" id="PS51184"/>
    </source>
</evidence>
<evidence type="ECO:0000256" key="15">
    <source>
        <dbReference type="SAM" id="Coils"/>
    </source>
</evidence>
<comment type="caution">
    <text evidence="17">The sequence shown here is derived from an EMBL/GenBank/DDBJ whole genome shotgun (WGS) entry which is preliminary data.</text>
</comment>
<keyword evidence="8 14" id="KW-0408">Iron</keyword>
<evidence type="ECO:0000256" key="9">
    <source>
        <dbReference type="ARBA" id="ARBA00023015"/>
    </source>
</evidence>
<dbReference type="PROSITE" id="PS51184">
    <property type="entry name" value="JMJC"/>
    <property type="match status" value="1"/>
</dbReference>
<dbReference type="InterPro" id="IPR039994">
    <property type="entry name" value="NO66-like"/>
</dbReference>
<evidence type="ECO:0000256" key="14">
    <source>
        <dbReference type="RuleBase" id="RU366061"/>
    </source>
</evidence>
<evidence type="ECO:0000313" key="18">
    <source>
        <dbReference type="Proteomes" id="UP001497382"/>
    </source>
</evidence>
<dbReference type="Gene3D" id="1.10.10.1500">
    <property type="entry name" value="JmjC domain-containing ribosomal oxygenase (ROX), dimer domain"/>
    <property type="match status" value="1"/>
</dbReference>
<keyword evidence="15" id="KW-0175">Coiled coil</keyword>
<gene>
    <name evidence="17" type="ORF">LARSCL_LOCUS4342</name>
</gene>